<evidence type="ECO:0000313" key="10">
    <source>
        <dbReference type="Proteomes" id="UP000028059"/>
    </source>
</evidence>
<dbReference type="Gene3D" id="3.30.565.10">
    <property type="entry name" value="Histidine kinase-like ATPase, C-terminal domain"/>
    <property type="match status" value="1"/>
</dbReference>
<evidence type="ECO:0000256" key="6">
    <source>
        <dbReference type="ARBA" id="ARBA00063696"/>
    </source>
</evidence>
<keyword evidence="3 7" id="KW-0799">Topoisomerase</keyword>
<protein>
    <recommendedName>
        <fullName evidence="7">Type 2 DNA topoisomerase 6 subunit B</fullName>
        <ecNumber evidence="7">5.6.2.2</ecNumber>
    </recommendedName>
    <alternativeName>
        <fullName evidence="7">Type II DNA topoisomerase VI subunit B</fullName>
        <shortName evidence="7">TopoVI-B</shortName>
    </alternativeName>
</protein>
<evidence type="ECO:0000256" key="3">
    <source>
        <dbReference type="ARBA" id="ARBA00023029"/>
    </source>
</evidence>
<evidence type="ECO:0000313" key="9">
    <source>
        <dbReference type="EMBL" id="KEQ56758.1"/>
    </source>
</evidence>
<dbReference type="Gene3D" id="1.10.8.50">
    <property type="match status" value="1"/>
</dbReference>
<keyword evidence="5 7" id="KW-0413">Isomerase</keyword>
<feature type="binding site" evidence="7">
    <location>
        <position position="532"/>
    </location>
    <ligand>
        <name>ATP</name>
        <dbReference type="ChEBI" id="CHEBI:30616"/>
    </ligand>
</feature>
<evidence type="ECO:0000256" key="1">
    <source>
        <dbReference type="ARBA" id="ARBA00022741"/>
    </source>
</evidence>
<comment type="function">
    <text evidence="7">Relaxes both positive and negative superturns and exhibits a strong decatenase activity.</text>
</comment>
<feature type="domain" description="Histidine kinase/HSP90-like ATPase" evidence="8">
    <location>
        <begin position="28"/>
        <end position="153"/>
    </location>
</feature>
<evidence type="ECO:0000256" key="7">
    <source>
        <dbReference type="HAMAP-Rule" id="MF_00322"/>
    </source>
</evidence>
<gene>
    <name evidence="7 9" type="primary">top6B</name>
    <name evidence="9" type="ORF">AAA799N04_00791</name>
</gene>
<proteinExistence type="inferred from homology"/>
<comment type="subunit">
    <text evidence="6 7">Homodimer. Heterotetramer of two Top6A and two Top6B chains.</text>
</comment>
<evidence type="ECO:0000256" key="4">
    <source>
        <dbReference type="ARBA" id="ARBA00023125"/>
    </source>
</evidence>
<dbReference type="HAMAP" id="MF_00322">
    <property type="entry name" value="Top6B"/>
    <property type="match status" value="1"/>
</dbReference>
<dbReference type="InterPro" id="IPR003594">
    <property type="entry name" value="HATPase_dom"/>
</dbReference>
<dbReference type="EMBL" id="JOKN01000010">
    <property type="protein sequence ID" value="KEQ56758.1"/>
    <property type="molecule type" value="Genomic_DNA"/>
</dbReference>
<dbReference type="GO" id="GO:0003677">
    <property type="term" value="F:DNA binding"/>
    <property type="evidence" value="ECO:0007669"/>
    <property type="project" value="UniProtKB-UniRule"/>
</dbReference>
<dbReference type="FunFam" id="3.30.565.10:FF:000062">
    <property type="entry name" value="Type 2 DNA topoisomerase 6 subunit B"/>
    <property type="match status" value="1"/>
</dbReference>
<feature type="binding site" evidence="7">
    <location>
        <position position="43"/>
    </location>
    <ligand>
        <name>ATP</name>
        <dbReference type="ChEBI" id="CHEBI:30616"/>
    </ligand>
</feature>
<comment type="caution">
    <text evidence="7">Lacks conserved residue(s) required for the propagation of feature annotation.</text>
</comment>
<keyword evidence="4 7" id="KW-0238">DNA-binding</keyword>
<comment type="caution">
    <text evidence="9">The sequence shown here is derived from an EMBL/GenBank/DDBJ whole genome shotgun (WGS) entry which is preliminary data.</text>
</comment>
<dbReference type="Gene3D" id="3.30.230.10">
    <property type="match status" value="1"/>
</dbReference>
<reference evidence="9 10" key="1">
    <citation type="submission" date="2014-06" db="EMBL/GenBank/DDBJ databases">
        <authorList>
            <person name="Ngugi D.K."/>
            <person name="Blom J."/>
            <person name="Alam I."/>
            <person name="Rashid M."/>
            <person name="Ba Alawi W."/>
            <person name="Zhang G."/>
            <person name="Hikmawan T."/>
            <person name="Guan Y."/>
            <person name="Antunes A."/>
            <person name="Siam R."/>
            <person name="ElDorry H."/>
            <person name="Bajic V."/>
            <person name="Stingl U."/>
        </authorList>
    </citation>
    <scope>NUCLEOTIDE SEQUENCE [LARGE SCALE GENOMIC DNA]</scope>
    <source>
        <strain evidence="9">SCGC AAA799-N04</strain>
    </source>
</reference>
<sequence>MSSIKEKFNQISPSEFFYSNRDLAGFSNPTRSLYTAVREFVENALDACDQKGILPDVHLTIKAVEPDKPDPKPYILTVKDNGPGVDAKHIPLAFGTVLYGSKFGLKQARGMFGLGATMAILYGQITTNKPVIVKSSTDAKIQNQFEILLDIQKNKPIIQKHTTKEVAKKGLSVSICLEGDYSKAGNKIRDYVYETSLITPYATITFDDPKGQKFHHPRFVKDIPPPPTIIRPHPHGIDVERIRRMIVESQFEIPTIDDTMIEKVRKDLGLSKQNLSFTAIMAKAKKKWKNLSRQVRVVIALMSFLKMDFEKLSKIRIEDLDVPNKKLHYWDFGDSQSKTVEMDPESQYYKQLTNTVQGEPLTTFLTKRFQRIGPTTAVKFAEFAGFKPEKRMGTFTNQELVNLSDSLQKFDDFMAPDSSCLAPLGEEPLEKGIKKFFNPDFVAVVQRPASAYSGFPFIVEMGIAYGGDIKSGGPHVYRYANRIPLLYDEGSDVVLKVVNDTDWGRYKVKGDPPFIIVSHICSTRIPYKTAGKENVADRQEIERELRLGLQFLSRKLAAFMSKRGQAEMAKKRANLYAKYIPMIAEFCTELAGKKKEPNYKKILEDMEPVEVKTETKSVEEEKPIESK</sequence>
<comment type="similarity">
    <text evidence="7">Belongs to the TOP6B family.</text>
</comment>
<dbReference type="PATRIC" id="fig|1502293.3.peg.728"/>
<dbReference type="InterPro" id="IPR014721">
    <property type="entry name" value="Ribsml_uS5_D2-typ_fold_subgr"/>
</dbReference>
<dbReference type="InterPro" id="IPR020568">
    <property type="entry name" value="Ribosomal_Su5_D2-typ_SF"/>
</dbReference>
<dbReference type="SUPFAM" id="SSF55874">
    <property type="entry name" value="ATPase domain of HSP90 chaperone/DNA topoisomerase II/histidine kinase"/>
    <property type="match status" value="1"/>
</dbReference>
<dbReference type="GO" id="GO:0005524">
    <property type="term" value="F:ATP binding"/>
    <property type="evidence" value="ECO:0007669"/>
    <property type="project" value="UniProtKB-UniRule"/>
</dbReference>
<dbReference type="GO" id="GO:0003918">
    <property type="term" value="F:DNA topoisomerase type II (double strand cut, ATP-hydrolyzing) activity"/>
    <property type="evidence" value="ECO:0007669"/>
    <property type="project" value="UniProtKB-UniRule"/>
</dbReference>
<organism evidence="9 10">
    <name type="scientific">Marine Group I thaumarchaeote SCGC AAA799-N04</name>
    <dbReference type="NCBI Taxonomy" id="1502293"/>
    <lineage>
        <taxon>Archaea</taxon>
        <taxon>Nitrososphaerota</taxon>
        <taxon>Marine Group I</taxon>
    </lineage>
</organism>
<evidence type="ECO:0000259" key="8">
    <source>
        <dbReference type="SMART" id="SM00387"/>
    </source>
</evidence>
<evidence type="ECO:0000256" key="2">
    <source>
        <dbReference type="ARBA" id="ARBA00022840"/>
    </source>
</evidence>
<evidence type="ECO:0000256" key="5">
    <source>
        <dbReference type="ARBA" id="ARBA00023235"/>
    </source>
</evidence>
<name>A0A081RNI5_9ARCH</name>
<dbReference type="InterPro" id="IPR005734">
    <property type="entry name" value="TopoVI_B"/>
</dbReference>
<dbReference type="CDD" id="cd00823">
    <property type="entry name" value="TopoIIB_Trans"/>
    <property type="match status" value="1"/>
</dbReference>
<keyword evidence="2 7" id="KW-0067">ATP-binding</keyword>
<dbReference type="Pfam" id="PF02518">
    <property type="entry name" value="HATPase_c"/>
    <property type="match status" value="1"/>
</dbReference>
<dbReference type="EC" id="5.6.2.2" evidence="7"/>
<dbReference type="InterPro" id="IPR015320">
    <property type="entry name" value="TopoVI_B_transducer"/>
</dbReference>
<accession>A0A081RNI5</accession>
<dbReference type="PANTHER" id="PTHR48444:SF1">
    <property type="entry name" value="DNA TOPOISOMERASE 6 SUBUNIT B"/>
    <property type="match status" value="1"/>
</dbReference>
<dbReference type="GO" id="GO:0006260">
    <property type="term" value="P:DNA replication"/>
    <property type="evidence" value="ECO:0007669"/>
    <property type="project" value="UniProtKB-UniRule"/>
</dbReference>
<dbReference type="PANTHER" id="PTHR48444">
    <property type="entry name" value="DNA TOPOISOMERASE 6 SUBUNIT B"/>
    <property type="match status" value="1"/>
</dbReference>
<dbReference type="AlphaFoldDB" id="A0A081RNI5"/>
<dbReference type="InterPro" id="IPR036890">
    <property type="entry name" value="HATPase_C_sf"/>
</dbReference>
<feature type="binding site" evidence="7">
    <location>
        <begin position="101"/>
        <end position="102"/>
    </location>
    <ligand>
        <name>ATP</name>
        <dbReference type="ChEBI" id="CHEBI:30616"/>
    </ligand>
</feature>
<feature type="binding site" evidence="7">
    <location>
        <position position="80"/>
    </location>
    <ligand>
        <name>ATP</name>
        <dbReference type="ChEBI" id="CHEBI:30616"/>
    </ligand>
</feature>
<dbReference type="Proteomes" id="UP000028059">
    <property type="component" value="Unassembled WGS sequence"/>
</dbReference>
<keyword evidence="1 7" id="KW-0547">Nucleotide-binding</keyword>
<dbReference type="SUPFAM" id="SSF54211">
    <property type="entry name" value="Ribosomal protein S5 domain 2-like"/>
    <property type="match status" value="1"/>
</dbReference>
<dbReference type="Pfam" id="PF09239">
    <property type="entry name" value="Topo-VIb_trans"/>
    <property type="match status" value="1"/>
</dbReference>
<dbReference type="SMART" id="SM00387">
    <property type="entry name" value="HATPase_c"/>
    <property type="match status" value="1"/>
</dbReference>
<keyword evidence="10" id="KW-1185">Reference proteome</keyword>
<dbReference type="GO" id="GO:0006265">
    <property type="term" value="P:DNA topological change"/>
    <property type="evidence" value="ECO:0007669"/>
    <property type="project" value="UniProtKB-UniRule"/>
</dbReference>
<dbReference type="NCBIfam" id="NF003218">
    <property type="entry name" value="PRK04184.1"/>
    <property type="match status" value="1"/>
</dbReference>
<comment type="catalytic activity">
    <reaction evidence="7">
        <text>ATP-dependent breakage, passage and rejoining of double-stranded DNA.</text>
        <dbReference type="EC" id="5.6.2.2"/>
    </reaction>
</comment>